<comment type="caution">
    <text evidence="2">The sequence shown here is derived from an EMBL/GenBank/DDBJ whole genome shotgun (WGS) entry which is preliminary data.</text>
</comment>
<dbReference type="EMBL" id="JBHTIC010000005">
    <property type="protein sequence ID" value="MFD0761154.1"/>
    <property type="molecule type" value="Genomic_DNA"/>
</dbReference>
<keyword evidence="1" id="KW-0732">Signal</keyword>
<reference evidence="3" key="1">
    <citation type="journal article" date="2019" name="Int. J. Syst. Evol. Microbiol.">
        <title>The Global Catalogue of Microorganisms (GCM) 10K type strain sequencing project: providing services to taxonomists for standard genome sequencing and annotation.</title>
        <authorList>
            <consortium name="The Broad Institute Genomics Platform"/>
            <consortium name="The Broad Institute Genome Sequencing Center for Infectious Disease"/>
            <person name="Wu L."/>
            <person name="Ma J."/>
        </authorList>
    </citation>
    <scope>NUCLEOTIDE SEQUENCE [LARGE SCALE GENOMIC DNA]</scope>
    <source>
        <strain evidence="3">CCUG 60022</strain>
    </source>
</reference>
<name>A0ABW2Z4D6_9FLAO</name>
<proteinExistence type="predicted"/>
<accession>A0ABW2Z4D6</accession>
<evidence type="ECO:0000313" key="2">
    <source>
        <dbReference type="EMBL" id="MFD0761154.1"/>
    </source>
</evidence>
<feature type="signal peptide" evidence="1">
    <location>
        <begin position="1"/>
        <end position="17"/>
    </location>
</feature>
<dbReference type="Proteomes" id="UP001597032">
    <property type="component" value="Unassembled WGS sequence"/>
</dbReference>
<keyword evidence="3" id="KW-1185">Reference proteome</keyword>
<evidence type="ECO:0000313" key="3">
    <source>
        <dbReference type="Proteomes" id="UP001597032"/>
    </source>
</evidence>
<sequence length="363" mass="42709">MKFLYLLCILISTNLIAQPIKNVSNKKHLKKHLKSDEAKNIIIIGENHASAVAANIFPTIVKYLNKKNDLNKLIIECGPSEAYFYNKYLKTGNEKHLNYTIFGGSYKPWLEAWRTLYNYNKKLKKPLKVIGIDFDRARTMGYALISIFYKYDNPPIFISKLMDEIKTDDFYNTYSSGYPTKKDLEWMSNVKILLKNKLITLEKILEPKDYNLINQIIENKTINYNDEREQGLAKNAKQLIQNIDDKNFLILIGRNHAYYKPLIKKEKQMLAELLREVPSFNLLTGAIIFEGSNLRTSFNKFDKEKVLFEIKDKYPWKDYYYNIHKKAKQKLTLIPLNKDLNKLNYYLDYIIVAKKQPAITLRK</sequence>
<dbReference type="RefSeq" id="WP_386781487.1">
    <property type="nucleotide sequence ID" value="NZ_JBHTIC010000005.1"/>
</dbReference>
<feature type="chain" id="PRO_5045103691" description="Haem-binding uptake Tiki superfamily ChaN domain-containing protein" evidence="1">
    <location>
        <begin position="18"/>
        <end position="363"/>
    </location>
</feature>
<dbReference type="SUPFAM" id="SSF159501">
    <property type="entry name" value="EreA/ChaN-like"/>
    <property type="match status" value="1"/>
</dbReference>
<protein>
    <recommendedName>
        <fullName evidence="4">Haem-binding uptake Tiki superfamily ChaN domain-containing protein</fullName>
    </recommendedName>
</protein>
<gene>
    <name evidence="2" type="ORF">ACFQZW_03585</name>
</gene>
<organism evidence="2 3">
    <name type="scientific">Lutibacter aestuarii</name>
    <dbReference type="NCBI Taxonomy" id="861111"/>
    <lineage>
        <taxon>Bacteria</taxon>
        <taxon>Pseudomonadati</taxon>
        <taxon>Bacteroidota</taxon>
        <taxon>Flavobacteriia</taxon>
        <taxon>Flavobacteriales</taxon>
        <taxon>Flavobacteriaceae</taxon>
        <taxon>Lutibacter</taxon>
    </lineage>
</organism>
<evidence type="ECO:0008006" key="4">
    <source>
        <dbReference type="Google" id="ProtNLM"/>
    </source>
</evidence>
<evidence type="ECO:0000256" key="1">
    <source>
        <dbReference type="SAM" id="SignalP"/>
    </source>
</evidence>